<dbReference type="GO" id="GO:0030198">
    <property type="term" value="P:extracellular matrix organization"/>
    <property type="evidence" value="ECO:0007669"/>
    <property type="project" value="TreeGrafter"/>
</dbReference>
<accession>A0A1X9YU22</accession>
<dbReference type="KEGG" id="pact:CA264_13140"/>
<evidence type="ECO:0000259" key="2">
    <source>
        <dbReference type="PROSITE" id="PS50213"/>
    </source>
</evidence>
<dbReference type="OrthoDB" id="1119934at2"/>
<dbReference type="AlphaFoldDB" id="A0A1X9YU22"/>
<gene>
    <name evidence="3" type="ORF">CA264_13140</name>
</gene>
<dbReference type="FunFam" id="2.30.180.10:FF:000032">
    <property type="entry name" value="Fasciclin domain-containing protein, putative"/>
    <property type="match status" value="1"/>
</dbReference>
<dbReference type="STRING" id="709015.GCA_000472485_02664"/>
<dbReference type="RefSeq" id="WP_025607809.1">
    <property type="nucleotide sequence ID" value="NZ_CP021235.1"/>
</dbReference>
<organism evidence="3 4">
    <name type="scientific">Pontibacter actiniarum</name>
    <dbReference type="NCBI Taxonomy" id="323450"/>
    <lineage>
        <taxon>Bacteria</taxon>
        <taxon>Pseudomonadati</taxon>
        <taxon>Bacteroidota</taxon>
        <taxon>Cytophagia</taxon>
        <taxon>Cytophagales</taxon>
        <taxon>Hymenobacteraceae</taxon>
        <taxon>Pontibacter</taxon>
    </lineage>
</organism>
<dbReference type="PANTHER" id="PTHR10900">
    <property type="entry name" value="PERIOSTIN-RELATED"/>
    <property type="match status" value="1"/>
</dbReference>
<feature type="chain" id="PRO_5010987329" description="FAS1 domain-containing protein" evidence="1">
    <location>
        <begin position="23"/>
        <end position="230"/>
    </location>
</feature>
<evidence type="ECO:0000313" key="3">
    <source>
        <dbReference type="EMBL" id="ARS36304.1"/>
    </source>
</evidence>
<dbReference type="EMBL" id="CP021235">
    <property type="protein sequence ID" value="ARS36304.1"/>
    <property type="molecule type" value="Genomic_DNA"/>
</dbReference>
<name>A0A1X9YU22_9BACT</name>
<dbReference type="InterPro" id="IPR036378">
    <property type="entry name" value="FAS1_dom_sf"/>
</dbReference>
<dbReference type="GO" id="GO:0050839">
    <property type="term" value="F:cell adhesion molecule binding"/>
    <property type="evidence" value="ECO:0007669"/>
    <property type="project" value="TreeGrafter"/>
</dbReference>
<dbReference type="GO" id="GO:0031012">
    <property type="term" value="C:extracellular matrix"/>
    <property type="evidence" value="ECO:0007669"/>
    <property type="project" value="TreeGrafter"/>
</dbReference>
<dbReference type="PROSITE" id="PS51257">
    <property type="entry name" value="PROKAR_LIPOPROTEIN"/>
    <property type="match status" value="1"/>
</dbReference>
<dbReference type="Gene3D" id="2.30.180.10">
    <property type="entry name" value="FAS1 domain"/>
    <property type="match status" value="1"/>
</dbReference>
<dbReference type="GO" id="GO:0007155">
    <property type="term" value="P:cell adhesion"/>
    <property type="evidence" value="ECO:0007669"/>
    <property type="project" value="TreeGrafter"/>
</dbReference>
<dbReference type="SUPFAM" id="SSF82153">
    <property type="entry name" value="FAS1 domain"/>
    <property type="match status" value="1"/>
</dbReference>
<dbReference type="PANTHER" id="PTHR10900:SF77">
    <property type="entry name" value="FI19380P1"/>
    <property type="match status" value="1"/>
</dbReference>
<evidence type="ECO:0000313" key="4">
    <source>
        <dbReference type="Proteomes" id="UP000266292"/>
    </source>
</evidence>
<dbReference type="InterPro" id="IPR050904">
    <property type="entry name" value="Adhesion/Biosynth-related"/>
</dbReference>
<proteinExistence type="predicted"/>
<dbReference type="Pfam" id="PF02469">
    <property type="entry name" value="Fasciclin"/>
    <property type="match status" value="1"/>
</dbReference>
<evidence type="ECO:0000256" key="1">
    <source>
        <dbReference type="SAM" id="SignalP"/>
    </source>
</evidence>
<dbReference type="Proteomes" id="UP000266292">
    <property type="component" value="Chromosome"/>
</dbReference>
<feature type="domain" description="FAS1" evidence="2">
    <location>
        <begin position="87"/>
        <end position="221"/>
    </location>
</feature>
<dbReference type="PROSITE" id="PS50213">
    <property type="entry name" value="FAS1"/>
    <property type="match status" value="1"/>
</dbReference>
<dbReference type="SMART" id="SM00554">
    <property type="entry name" value="FAS1"/>
    <property type="match status" value="1"/>
</dbReference>
<dbReference type="InterPro" id="IPR000782">
    <property type="entry name" value="FAS1_domain"/>
</dbReference>
<protein>
    <recommendedName>
        <fullName evidence="2">FAS1 domain-containing protein</fullName>
    </recommendedName>
</protein>
<keyword evidence="1" id="KW-0732">Signal</keyword>
<feature type="signal peptide" evidence="1">
    <location>
        <begin position="1"/>
        <end position="22"/>
    </location>
</feature>
<reference evidence="4" key="1">
    <citation type="submission" date="2017-05" db="EMBL/GenBank/DDBJ databases">
        <authorList>
            <person name="Ray J."/>
            <person name="Price M."/>
            <person name="Deutschbauer A."/>
        </authorList>
    </citation>
    <scope>NUCLEOTIDE SEQUENCE [LARGE SCALE GENOMIC DNA]</scope>
    <source>
        <strain evidence="4">DSM 19842</strain>
    </source>
</reference>
<dbReference type="GO" id="GO:0005615">
    <property type="term" value="C:extracellular space"/>
    <property type="evidence" value="ECO:0007669"/>
    <property type="project" value="TreeGrafter"/>
</dbReference>
<keyword evidence="4" id="KW-1185">Reference proteome</keyword>
<sequence>MKKLTMKPLALLALAAGLYGCASSEGINEDTTVMEDTSMSETQTMAGDTDLTDENEAGVYAETATDVAAASEIDYSEMFSTVENTEQYDLVSLAKMDPNLTTFVMLVEQAGLANELMQGEAFTVFAPTNSAFAVLPQDSLNMLMKPENKAQLIKVLQAHVLPTKVGSASFNSSQRIETGGGEHVSVEVDDNSSYIAVGGARVVKPDVEASNGYIHVVDKIITPTEDVGRY</sequence>